<reference evidence="5" key="1">
    <citation type="submission" date="2025-08" db="UniProtKB">
        <authorList>
            <consortium name="RefSeq"/>
        </authorList>
    </citation>
    <scope>IDENTIFICATION</scope>
</reference>
<evidence type="ECO:0000256" key="1">
    <source>
        <dbReference type="ARBA" id="ARBA00038162"/>
    </source>
</evidence>
<keyword evidence="3" id="KW-0472">Membrane</keyword>
<dbReference type="GeneID" id="100210417"/>
<evidence type="ECO:0000313" key="4">
    <source>
        <dbReference type="Proteomes" id="UP001652625"/>
    </source>
</evidence>
<gene>
    <name evidence="5" type="primary">LOC100210417</name>
</gene>
<protein>
    <recommendedName>
        <fullName evidence="2">glycogenin glucosyltransferase</fullName>
        <ecNumber evidence="2">2.4.1.186</ecNumber>
    </recommendedName>
</protein>
<dbReference type="SUPFAM" id="SSF53448">
    <property type="entry name" value="Nucleotide-diphospho-sugar transferases"/>
    <property type="match status" value="1"/>
</dbReference>
<dbReference type="Pfam" id="PF01501">
    <property type="entry name" value="Glyco_transf_8"/>
    <property type="match status" value="1"/>
</dbReference>
<keyword evidence="4" id="KW-1185">Reference proteome</keyword>
<organism evidence="4 5">
    <name type="scientific">Hydra vulgaris</name>
    <name type="common">Hydra</name>
    <name type="synonym">Hydra attenuata</name>
    <dbReference type="NCBI Taxonomy" id="6087"/>
    <lineage>
        <taxon>Eukaryota</taxon>
        <taxon>Metazoa</taxon>
        <taxon>Cnidaria</taxon>
        <taxon>Hydrozoa</taxon>
        <taxon>Hydroidolina</taxon>
        <taxon>Anthoathecata</taxon>
        <taxon>Aplanulata</taxon>
        <taxon>Hydridae</taxon>
        <taxon>Hydra</taxon>
    </lineage>
</organism>
<dbReference type="InterPro" id="IPR029044">
    <property type="entry name" value="Nucleotide-diphossugar_trans"/>
</dbReference>
<feature type="transmembrane region" description="Helical" evidence="3">
    <location>
        <begin position="12"/>
        <end position="30"/>
    </location>
</feature>
<dbReference type="Gene3D" id="3.90.550.10">
    <property type="entry name" value="Spore Coat Polysaccharide Biosynthesis Protein SpsA, Chain A"/>
    <property type="match status" value="1"/>
</dbReference>
<dbReference type="PANTHER" id="PTHR11183">
    <property type="entry name" value="GLYCOGENIN SUBFAMILY MEMBER"/>
    <property type="match status" value="1"/>
</dbReference>
<dbReference type="InterPro" id="IPR002495">
    <property type="entry name" value="Glyco_trans_8"/>
</dbReference>
<dbReference type="InterPro" id="IPR050587">
    <property type="entry name" value="GNT1/Glycosyltrans_8"/>
</dbReference>
<keyword evidence="3" id="KW-1133">Transmembrane helix</keyword>
<name>A0ABM4C2N9_HYDVU</name>
<evidence type="ECO:0000313" key="5">
    <source>
        <dbReference type="RefSeq" id="XP_065655779.1"/>
    </source>
</evidence>
<comment type="similarity">
    <text evidence="1">Belongs to the glycosyltransferase 8 family. Glycogenin subfamily.</text>
</comment>
<dbReference type="EC" id="2.4.1.186" evidence="2"/>
<dbReference type="Proteomes" id="UP001652625">
    <property type="component" value="Chromosome 06"/>
</dbReference>
<accession>A0ABM4C2N9</accession>
<proteinExistence type="inferred from homology"/>
<sequence length="354" mass="41995">MNKFDVGILLRFAKACVVFIIFLFGFYIVLPTTFQYTFSYIRLIVTMVYNDEQRHEVEEKLSWQQEFYLQEMEMLFNQQICAKRQHPHLNVAWLTAMMNDNYAVGAIYLAYVIKKLSCHHKMIALVSDGVTKKSQDALKKAGYEVRNVEPLDCDWMDRRKGNIERHLGLPGTHMRFHAWNYTEYDSIVYLDPDVMPLNNIDELFWLDAEMAASYCARPGILDPCFNAGLLMFKPSSKSYNEIMNMWSHLSTGTNCPNDQVLLWHYYADNNKWLPLPYAYNVRRYLYHPMKVYHFACCLTKKPWKMPQPTDIELQTFKGPLTEPNEVVLLWWKHFKDALVYFELNNWYEEIKNTI</sequence>
<keyword evidence="3" id="KW-0812">Transmembrane</keyword>
<evidence type="ECO:0000256" key="2">
    <source>
        <dbReference type="ARBA" id="ARBA00038934"/>
    </source>
</evidence>
<evidence type="ECO:0000256" key="3">
    <source>
        <dbReference type="SAM" id="Phobius"/>
    </source>
</evidence>
<dbReference type="RefSeq" id="XP_065655779.1">
    <property type="nucleotide sequence ID" value="XM_065799707.1"/>
</dbReference>